<dbReference type="Gene3D" id="1.20.120.680">
    <property type="entry name" value="Formiminotetrahydrofolate cyclodeaminase monomer, up-and-down helical bundle"/>
    <property type="match status" value="1"/>
</dbReference>
<dbReference type="OrthoDB" id="2989232at2"/>
<evidence type="ECO:0000313" key="3">
    <source>
        <dbReference type="Proteomes" id="UP000215459"/>
    </source>
</evidence>
<dbReference type="RefSeq" id="WP_094264973.1">
    <property type="nucleotide sequence ID" value="NZ_NOWF01000007.1"/>
</dbReference>
<comment type="caution">
    <text evidence="2">The sequence shown here is derived from an EMBL/GenBank/DDBJ whole genome shotgun (WGS) entry which is preliminary data.</text>
</comment>
<dbReference type="InterPro" id="IPR007044">
    <property type="entry name" value="Cyclodeamin/CycHdrlase"/>
</dbReference>
<name>A0A235B4J9_9BACL</name>
<dbReference type="EMBL" id="NOWF01000007">
    <property type="protein sequence ID" value="OYD07230.1"/>
    <property type="molecule type" value="Genomic_DNA"/>
</dbReference>
<dbReference type="InterPro" id="IPR036178">
    <property type="entry name" value="Formintransfe-cycloase-like_sf"/>
</dbReference>
<proteinExistence type="predicted"/>
<dbReference type="GO" id="GO:0003824">
    <property type="term" value="F:catalytic activity"/>
    <property type="evidence" value="ECO:0007669"/>
    <property type="project" value="InterPro"/>
</dbReference>
<dbReference type="Proteomes" id="UP000215459">
    <property type="component" value="Unassembled WGS sequence"/>
</dbReference>
<feature type="domain" description="Cyclodeaminase/cyclohydrolase" evidence="1">
    <location>
        <begin position="7"/>
        <end position="88"/>
    </location>
</feature>
<keyword evidence="3" id="KW-1185">Reference proteome</keyword>
<accession>A0A235B4J9</accession>
<sequence>MNFTSLSVEEFIDRMGLRKIPSPAAGSSLAVSFSMACSLLEMTLSELADERRRDLDRDPLQDLHRVRQWRQEGISLIDKDIRAVEAMIHGKGEGGDEEWLVPVQRLYQLGEEMMDLIQSYLRIPGPKISDTWVAFLQLRTVFAGSYHIVCFNESFFGWPPRLGRDWEEKLRRWDCQVAEALREVQSRGE</sequence>
<protein>
    <recommendedName>
        <fullName evidence="1">Cyclodeaminase/cyclohydrolase domain-containing protein</fullName>
    </recommendedName>
</protein>
<dbReference type="SUPFAM" id="SSF101262">
    <property type="entry name" value="Methenyltetrahydrofolate cyclohydrolase-like"/>
    <property type="match status" value="1"/>
</dbReference>
<evidence type="ECO:0000313" key="2">
    <source>
        <dbReference type="EMBL" id="OYD07230.1"/>
    </source>
</evidence>
<organism evidence="2 3">
    <name type="scientific">Paludifilum halophilum</name>
    <dbReference type="NCBI Taxonomy" id="1642702"/>
    <lineage>
        <taxon>Bacteria</taxon>
        <taxon>Bacillati</taxon>
        <taxon>Bacillota</taxon>
        <taxon>Bacilli</taxon>
        <taxon>Bacillales</taxon>
        <taxon>Thermoactinomycetaceae</taxon>
        <taxon>Paludifilum</taxon>
    </lineage>
</organism>
<reference evidence="2 3" key="1">
    <citation type="submission" date="2017-07" db="EMBL/GenBank/DDBJ databases">
        <title>The genome sequence of Paludifilum halophilum highlights mechanisms for microbial adaptation to high salt environemnts.</title>
        <authorList>
            <person name="Belbahri L."/>
        </authorList>
    </citation>
    <scope>NUCLEOTIDE SEQUENCE [LARGE SCALE GENOMIC DNA]</scope>
    <source>
        <strain evidence="2 3">DSM 102817</strain>
    </source>
</reference>
<dbReference type="AlphaFoldDB" id="A0A235B4J9"/>
<gene>
    <name evidence="2" type="ORF">CHM34_12670</name>
</gene>
<dbReference type="Pfam" id="PF04961">
    <property type="entry name" value="FTCD_C"/>
    <property type="match status" value="1"/>
</dbReference>
<evidence type="ECO:0000259" key="1">
    <source>
        <dbReference type="Pfam" id="PF04961"/>
    </source>
</evidence>